<dbReference type="Proteomes" id="UP000790377">
    <property type="component" value="Unassembled WGS sequence"/>
</dbReference>
<comment type="caution">
    <text evidence="1">The sequence shown here is derived from an EMBL/GenBank/DDBJ whole genome shotgun (WGS) entry which is preliminary data.</text>
</comment>
<sequence length="256" mass="29105">MTAFFHYCDFHSIETIALSCPGWLSPFPGQLEISAGVQEFFAALASSCSHNSIRDICIRWGEPDYDRLTHIVGFQPLGLDEFRPLLQLHKLQKLKLFIPRPMILEDATLLAMADAWPHISTLLLTESGWYNGPWHSSSYITPLTILSVLERCPKLERLTVRIDFSAIDYADFDPLSIDVLRIQDCKGALAKLTWLDLGPYIFAHPRAIARFLSAVLPDSARICMLFSAFGDEQAPHDASFRQTIKYMRQMQREKGE</sequence>
<evidence type="ECO:0000313" key="1">
    <source>
        <dbReference type="EMBL" id="KAH7905113.1"/>
    </source>
</evidence>
<keyword evidence="2" id="KW-1185">Reference proteome</keyword>
<protein>
    <submittedName>
        <fullName evidence="1">Uncharacterized protein</fullName>
    </submittedName>
</protein>
<proteinExistence type="predicted"/>
<gene>
    <name evidence="1" type="ORF">BJ138DRAFT_1018166</name>
</gene>
<accession>A0ACB7ZXP0</accession>
<evidence type="ECO:0000313" key="2">
    <source>
        <dbReference type="Proteomes" id="UP000790377"/>
    </source>
</evidence>
<name>A0ACB7ZXP0_9AGAM</name>
<reference evidence="1" key="1">
    <citation type="journal article" date="2021" name="New Phytol.">
        <title>Evolutionary innovations through gain and loss of genes in the ectomycorrhizal Boletales.</title>
        <authorList>
            <person name="Wu G."/>
            <person name="Miyauchi S."/>
            <person name="Morin E."/>
            <person name="Kuo A."/>
            <person name="Drula E."/>
            <person name="Varga T."/>
            <person name="Kohler A."/>
            <person name="Feng B."/>
            <person name="Cao Y."/>
            <person name="Lipzen A."/>
            <person name="Daum C."/>
            <person name="Hundley H."/>
            <person name="Pangilinan J."/>
            <person name="Johnson J."/>
            <person name="Barry K."/>
            <person name="LaButti K."/>
            <person name="Ng V."/>
            <person name="Ahrendt S."/>
            <person name="Min B."/>
            <person name="Choi I.G."/>
            <person name="Park H."/>
            <person name="Plett J.M."/>
            <person name="Magnuson J."/>
            <person name="Spatafora J.W."/>
            <person name="Nagy L.G."/>
            <person name="Henrissat B."/>
            <person name="Grigoriev I.V."/>
            <person name="Yang Z.L."/>
            <person name="Xu J."/>
            <person name="Martin F.M."/>
        </authorList>
    </citation>
    <scope>NUCLEOTIDE SEQUENCE</scope>
    <source>
        <strain evidence="1">ATCC 28755</strain>
    </source>
</reference>
<organism evidence="1 2">
    <name type="scientific">Hygrophoropsis aurantiaca</name>
    <dbReference type="NCBI Taxonomy" id="72124"/>
    <lineage>
        <taxon>Eukaryota</taxon>
        <taxon>Fungi</taxon>
        <taxon>Dikarya</taxon>
        <taxon>Basidiomycota</taxon>
        <taxon>Agaricomycotina</taxon>
        <taxon>Agaricomycetes</taxon>
        <taxon>Agaricomycetidae</taxon>
        <taxon>Boletales</taxon>
        <taxon>Coniophorineae</taxon>
        <taxon>Hygrophoropsidaceae</taxon>
        <taxon>Hygrophoropsis</taxon>
    </lineage>
</organism>
<dbReference type="EMBL" id="MU268269">
    <property type="protein sequence ID" value="KAH7905113.1"/>
    <property type="molecule type" value="Genomic_DNA"/>
</dbReference>